<dbReference type="PRINTS" id="PR00080">
    <property type="entry name" value="SDRFAMILY"/>
</dbReference>
<dbReference type="Gene3D" id="3.40.50.720">
    <property type="entry name" value="NAD(P)-binding Rossmann-like Domain"/>
    <property type="match status" value="1"/>
</dbReference>
<dbReference type="PRINTS" id="PR00081">
    <property type="entry name" value="GDHRDH"/>
</dbReference>
<dbReference type="PANTHER" id="PTHR43115:SF4">
    <property type="entry name" value="DEHYDROGENASE_REDUCTASE SDR FAMILY MEMBER 11"/>
    <property type="match status" value="1"/>
</dbReference>
<protein>
    <submittedName>
        <fullName evidence="5">Short-chain dehydrogenase/reductase SDR</fullName>
    </submittedName>
</protein>
<evidence type="ECO:0000256" key="1">
    <source>
        <dbReference type="ARBA" id="ARBA00006484"/>
    </source>
</evidence>
<dbReference type="SMART" id="SM00822">
    <property type="entry name" value="PKS_KR"/>
    <property type="match status" value="1"/>
</dbReference>
<organism evidence="5">
    <name type="scientific">Ectopseudomonas mendocina (strain ymp)</name>
    <name type="common">Pseudomonas mendocina</name>
    <dbReference type="NCBI Taxonomy" id="399739"/>
    <lineage>
        <taxon>Bacteria</taxon>
        <taxon>Pseudomonadati</taxon>
        <taxon>Pseudomonadota</taxon>
        <taxon>Gammaproteobacteria</taxon>
        <taxon>Pseudomonadales</taxon>
        <taxon>Pseudomonadaceae</taxon>
        <taxon>Ectopseudomonas</taxon>
    </lineage>
</organism>
<dbReference type="AlphaFoldDB" id="A4Y159"/>
<dbReference type="InterPro" id="IPR020904">
    <property type="entry name" value="Sc_DH/Rdtase_CS"/>
</dbReference>
<dbReference type="EMBL" id="CP000680">
    <property type="protein sequence ID" value="ABP87325.1"/>
    <property type="molecule type" value="Genomic_DNA"/>
</dbReference>
<proteinExistence type="inferred from homology"/>
<dbReference type="PANTHER" id="PTHR43115">
    <property type="entry name" value="DEHYDROGENASE/REDUCTASE SDR FAMILY MEMBER 11"/>
    <property type="match status" value="1"/>
</dbReference>
<accession>A4Y159</accession>
<name>A4Y159_ECTM1</name>
<dbReference type="STRING" id="399739.Pmen_4578"/>
<dbReference type="InterPro" id="IPR057326">
    <property type="entry name" value="KR_dom"/>
</dbReference>
<dbReference type="eggNOG" id="COG4221">
    <property type="taxonomic scope" value="Bacteria"/>
</dbReference>
<dbReference type="KEGG" id="pmy:Pmen_4578"/>
<dbReference type="PROSITE" id="PS00061">
    <property type="entry name" value="ADH_SHORT"/>
    <property type="match status" value="1"/>
</dbReference>
<dbReference type="InterPro" id="IPR002347">
    <property type="entry name" value="SDR_fam"/>
</dbReference>
<dbReference type="FunFam" id="3.40.50.720:FF:000047">
    <property type="entry name" value="NADP-dependent L-serine/L-allo-threonine dehydrogenase"/>
    <property type="match status" value="1"/>
</dbReference>
<reference evidence="5" key="1">
    <citation type="submission" date="2007-04" db="EMBL/GenBank/DDBJ databases">
        <title>Complete sequence of Pseudomonas mendocina ymp.</title>
        <authorList>
            <consortium name="US DOE Joint Genome Institute"/>
            <person name="Copeland A."/>
            <person name="Lucas S."/>
            <person name="Lapidus A."/>
            <person name="Barry K."/>
            <person name="Glavina del Rio T."/>
            <person name="Dalin E."/>
            <person name="Tice H."/>
            <person name="Pitluck S."/>
            <person name="Kiss H."/>
            <person name="Brettin T."/>
            <person name="Detter J.C."/>
            <person name="Bruce D."/>
            <person name="Han C."/>
            <person name="Schmutz J."/>
            <person name="Larimer F."/>
            <person name="Land M."/>
            <person name="Hauser L."/>
            <person name="Kyrpides N."/>
            <person name="Mikhailova N."/>
            <person name="Hersman L."/>
            <person name="Dubois J."/>
            <person name="Maurice P."/>
            <person name="Richardson P."/>
        </authorList>
    </citation>
    <scope>NUCLEOTIDE SEQUENCE [LARGE SCALE GENOMIC DNA]</scope>
    <source>
        <strain evidence="5">Ymp</strain>
    </source>
</reference>
<evidence type="ECO:0000256" key="2">
    <source>
        <dbReference type="ARBA" id="ARBA00023002"/>
    </source>
</evidence>
<keyword evidence="2" id="KW-0560">Oxidoreductase</keyword>
<dbReference type="SUPFAM" id="SSF51735">
    <property type="entry name" value="NAD(P)-binding Rossmann-fold domains"/>
    <property type="match status" value="1"/>
</dbReference>
<evidence type="ECO:0000313" key="5">
    <source>
        <dbReference type="EMBL" id="ABP87325.1"/>
    </source>
</evidence>
<sequence length="264" mass="28202">MSGVWRGHSHESREGLLMSNNISGKVVVITGASSGLGEATARHLSKLGAKVVLAARRKERLEQLVSELVAAGGEAVAYTTDVTRADEVKALIQGALDSFGRVDVLINNAGLMAIAPMSDVRVEEWERMIDINIKGVLYGIAAALPVFQQQNAGHFINIASVAGIKVFSPGGTVYSGTKFAVRAISEGLRHEVGGSIRTTTIEPGAVDSELKFGSSHQQSRDFVVDFYKQAIPAESVARAIAYAIEQPADVDINEIVLRPTTQEF</sequence>
<gene>
    <name evidence="5" type="ordered locus">Pmen_4578</name>
</gene>
<comment type="similarity">
    <text evidence="1 3">Belongs to the short-chain dehydrogenases/reductases (SDR) family.</text>
</comment>
<evidence type="ECO:0000259" key="4">
    <source>
        <dbReference type="SMART" id="SM00822"/>
    </source>
</evidence>
<evidence type="ECO:0000256" key="3">
    <source>
        <dbReference type="RuleBase" id="RU000363"/>
    </source>
</evidence>
<dbReference type="HOGENOM" id="CLU_010194_2_10_6"/>
<dbReference type="Pfam" id="PF00106">
    <property type="entry name" value="adh_short"/>
    <property type="match status" value="1"/>
</dbReference>
<feature type="domain" description="Ketoreductase" evidence="4">
    <location>
        <begin position="25"/>
        <end position="209"/>
    </location>
</feature>
<dbReference type="InterPro" id="IPR036291">
    <property type="entry name" value="NAD(P)-bd_dom_sf"/>
</dbReference>
<dbReference type="GO" id="GO:0016616">
    <property type="term" value="F:oxidoreductase activity, acting on the CH-OH group of donors, NAD or NADP as acceptor"/>
    <property type="evidence" value="ECO:0007669"/>
    <property type="project" value="UniProtKB-ARBA"/>
</dbReference>